<dbReference type="InterPro" id="IPR049326">
    <property type="entry name" value="Rhodopsin_dom_fungi"/>
</dbReference>
<evidence type="ECO:0000256" key="5">
    <source>
        <dbReference type="ARBA" id="ARBA00038359"/>
    </source>
</evidence>
<feature type="compositionally biased region" description="Basic and acidic residues" evidence="6">
    <location>
        <begin position="393"/>
        <end position="407"/>
    </location>
</feature>
<dbReference type="Pfam" id="PF20684">
    <property type="entry name" value="Fung_rhodopsin"/>
    <property type="match status" value="1"/>
</dbReference>
<feature type="transmembrane region" description="Helical" evidence="7">
    <location>
        <begin position="271"/>
        <end position="293"/>
    </location>
</feature>
<sequence length="683" mass="75363">MASILTSTLAMLEPRDLPLWGQAPPAPRTRESNNPTLLFSWWCTIFAAVIIITRLCGRKTRSNMLFREDWIMMLALIPLLIRMGFVHVILIYGTNNVQTAGVDYTQTELEHRSVGARLVLASRIFYAMFIWTSKLTMSEFLKRITIRIWRRSYELTLRGVRIFLVATFFVVVISTLCECQPFDHYWQVQPDPGPHCRQGYGNLIAMGTCDVITDILLIAFPIPIIINSGQTWKRKFQLVSLFSLSIILIIVTLLRVPKVIEQHGRQQYRTVWASCEILASAAVSNTVIIGSFLRDKGTKKNKYRSTSVSDSIDRSSARRPTLATLQSTTSEEDLFRVLGMRVPQHLQDPSERAPRPAPVAEPASRHPSQGQMANVRALETPERGDVNSSDSDDSLRKTVKSEPKDRSSPPPQPTHLSFFDIGGLLENGDKRSSSGSHSRATSSNDHSTNGVVTHDFAPATPTFESRRGSRSRDFAYPTPESRRGSRPAALTHLSDIGGLLTPTTSRASSGMDRYHGRRQSDSHLHPPARHTRPAPAGVLGPMLERHETQYSLQDVGGLLGTVPEDVMGRARLERIQSDSAAEGAPRTITPVARVLGHDDDIELADLGGLMAADHEPEASAAALSRVTGAAHTISSTRGGPRGIIEQALSVIMALKVGLSISVTFYEDTLGHLVAILYDQDIGM</sequence>
<keyword evidence="10" id="KW-1185">Reference proteome</keyword>
<evidence type="ECO:0000256" key="4">
    <source>
        <dbReference type="ARBA" id="ARBA00023136"/>
    </source>
</evidence>
<feature type="transmembrane region" description="Helical" evidence="7">
    <location>
        <begin position="155"/>
        <end position="176"/>
    </location>
</feature>
<dbReference type="EMBL" id="JAWDJX010000005">
    <property type="protein sequence ID" value="KAK3056689.1"/>
    <property type="molecule type" value="Genomic_DNA"/>
</dbReference>
<feature type="transmembrane region" description="Helical" evidence="7">
    <location>
        <begin position="38"/>
        <end position="57"/>
    </location>
</feature>
<reference evidence="9" key="1">
    <citation type="submission" date="2023-04" db="EMBL/GenBank/DDBJ databases">
        <title>Black Yeasts Isolated from many extreme environments.</title>
        <authorList>
            <person name="Coleine C."/>
            <person name="Stajich J.E."/>
            <person name="Selbmann L."/>
        </authorList>
    </citation>
    <scope>NUCLEOTIDE SEQUENCE</scope>
    <source>
        <strain evidence="9">CCFEE 5312</strain>
    </source>
</reference>
<feature type="compositionally biased region" description="Basic and acidic residues" evidence="6">
    <location>
        <begin position="464"/>
        <end position="473"/>
    </location>
</feature>
<dbReference type="AlphaFoldDB" id="A0AAJ0GFS8"/>
<feature type="domain" description="Rhodopsin" evidence="8">
    <location>
        <begin position="54"/>
        <end position="277"/>
    </location>
</feature>
<feature type="transmembrane region" description="Helical" evidence="7">
    <location>
        <begin position="69"/>
        <end position="94"/>
    </location>
</feature>
<proteinExistence type="inferred from homology"/>
<comment type="similarity">
    <text evidence="5">Belongs to the SAT4 family.</text>
</comment>
<protein>
    <recommendedName>
        <fullName evidence="8">Rhodopsin domain-containing protein</fullName>
    </recommendedName>
</protein>
<feature type="region of interest" description="Disordered" evidence="6">
    <location>
        <begin position="303"/>
        <end position="325"/>
    </location>
</feature>
<feature type="transmembrane region" description="Helical" evidence="7">
    <location>
        <begin position="114"/>
        <end position="134"/>
    </location>
</feature>
<feature type="transmembrane region" description="Helical" evidence="7">
    <location>
        <begin position="238"/>
        <end position="256"/>
    </location>
</feature>
<feature type="compositionally biased region" description="Basic and acidic residues" evidence="6">
    <location>
        <begin position="512"/>
        <end position="524"/>
    </location>
</feature>
<name>A0AAJ0GFS8_9PEZI</name>
<feature type="compositionally biased region" description="Low complexity" evidence="6">
    <location>
        <begin position="433"/>
        <end position="443"/>
    </location>
</feature>
<feature type="region of interest" description="Disordered" evidence="6">
    <location>
        <begin position="345"/>
        <end position="536"/>
    </location>
</feature>
<comment type="subcellular location">
    <subcellularLocation>
        <location evidence="1">Membrane</location>
        <topology evidence="1">Multi-pass membrane protein</topology>
    </subcellularLocation>
</comment>
<comment type="caution">
    <text evidence="9">The sequence shown here is derived from an EMBL/GenBank/DDBJ whole genome shotgun (WGS) entry which is preliminary data.</text>
</comment>
<feature type="transmembrane region" description="Helical" evidence="7">
    <location>
        <begin position="203"/>
        <end position="226"/>
    </location>
</feature>
<evidence type="ECO:0000313" key="9">
    <source>
        <dbReference type="EMBL" id="KAK3056689.1"/>
    </source>
</evidence>
<gene>
    <name evidence="9" type="ORF">LTR09_002482</name>
</gene>
<evidence type="ECO:0000256" key="7">
    <source>
        <dbReference type="SAM" id="Phobius"/>
    </source>
</evidence>
<dbReference type="PANTHER" id="PTHR33048:SF19">
    <property type="entry name" value="MEMBRANE PROTEIN PTH11-LIKE, PUTATIVE (AFU_ORTHOLOGUE AFUA_1G14080)-RELATED"/>
    <property type="match status" value="1"/>
</dbReference>
<accession>A0AAJ0GFS8</accession>
<evidence type="ECO:0000259" key="8">
    <source>
        <dbReference type="Pfam" id="PF20684"/>
    </source>
</evidence>
<evidence type="ECO:0000256" key="3">
    <source>
        <dbReference type="ARBA" id="ARBA00022989"/>
    </source>
</evidence>
<organism evidence="9 10">
    <name type="scientific">Extremus antarcticus</name>
    <dbReference type="NCBI Taxonomy" id="702011"/>
    <lineage>
        <taxon>Eukaryota</taxon>
        <taxon>Fungi</taxon>
        <taxon>Dikarya</taxon>
        <taxon>Ascomycota</taxon>
        <taxon>Pezizomycotina</taxon>
        <taxon>Dothideomycetes</taxon>
        <taxon>Dothideomycetidae</taxon>
        <taxon>Mycosphaerellales</taxon>
        <taxon>Extremaceae</taxon>
        <taxon>Extremus</taxon>
    </lineage>
</organism>
<keyword evidence="3 7" id="KW-1133">Transmembrane helix</keyword>
<dbReference type="GO" id="GO:0016020">
    <property type="term" value="C:membrane"/>
    <property type="evidence" value="ECO:0007669"/>
    <property type="project" value="UniProtKB-SubCell"/>
</dbReference>
<evidence type="ECO:0000256" key="2">
    <source>
        <dbReference type="ARBA" id="ARBA00022692"/>
    </source>
</evidence>
<keyword evidence="4 7" id="KW-0472">Membrane</keyword>
<keyword evidence="2 7" id="KW-0812">Transmembrane</keyword>
<dbReference type="Proteomes" id="UP001271007">
    <property type="component" value="Unassembled WGS sequence"/>
</dbReference>
<dbReference type="PANTHER" id="PTHR33048">
    <property type="entry name" value="PTH11-LIKE INTEGRAL MEMBRANE PROTEIN (AFU_ORTHOLOGUE AFUA_5G11245)"/>
    <property type="match status" value="1"/>
</dbReference>
<dbReference type="InterPro" id="IPR052337">
    <property type="entry name" value="SAT4-like"/>
</dbReference>
<evidence type="ECO:0000256" key="6">
    <source>
        <dbReference type="SAM" id="MobiDB-lite"/>
    </source>
</evidence>
<evidence type="ECO:0000256" key="1">
    <source>
        <dbReference type="ARBA" id="ARBA00004141"/>
    </source>
</evidence>
<evidence type="ECO:0000313" key="10">
    <source>
        <dbReference type="Proteomes" id="UP001271007"/>
    </source>
</evidence>